<accession>A0A0P0VF31</accession>
<sequence length="167" mass="18559">MQGEMDTEVVGVCLLLPAWAIDEDDVPGDVVELVGEVVDGEAAVGEEEVLDGAAVGGLGGAGGVEEVGELADGGGVRDVVRLQARERALHVRHVERVLVQEHRPPAVVQRAPQRRLGAEAEHQQPARRAPPEHRRDRPHVLLRHARRRVRPRRRRVLHQRVEHVRRQ</sequence>
<reference evidence="2 3" key="3">
    <citation type="journal article" date="2013" name="Rice">
        <title>Improvement of the Oryza sativa Nipponbare reference genome using next generation sequence and optical map data.</title>
        <authorList>
            <person name="Kawahara Y."/>
            <person name="de la Bastide M."/>
            <person name="Hamilton J.P."/>
            <person name="Kanamori H."/>
            <person name="McCombie W.R."/>
            <person name="Ouyang S."/>
            <person name="Schwartz D.C."/>
            <person name="Tanaka T."/>
            <person name="Wu J."/>
            <person name="Zhou S."/>
            <person name="Childs K.L."/>
            <person name="Davidson R.M."/>
            <person name="Lin H."/>
            <person name="Quesada-Ocampo L."/>
            <person name="Vaillancourt B."/>
            <person name="Sakai H."/>
            <person name="Lee S.S."/>
            <person name="Kim J."/>
            <person name="Numa H."/>
            <person name="Itoh T."/>
            <person name="Buell C.R."/>
            <person name="Matsumoto T."/>
        </authorList>
    </citation>
    <scope>NUCLEOTIDE SEQUENCE [LARGE SCALE GENOMIC DNA]</scope>
    <source>
        <strain evidence="3">cv. Nipponbare</strain>
    </source>
</reference>
<reference evidence="2 3" key="2">
    <citation type="journal article" date="2013" name="Plant Cell Physiol.">
        <title>Rice Annotation Project Database (RAP-DB): an integrative and interactive database for rice genomics.</title>
        <authorList>
            <person name="Sakai H."/>
            <person name="Lee S.S."/>
            <person name="Tanaka T."/>
            <person name="Numa H."/>
            <person name="Kim J."/>
            <person name="Kawahara Y."/>
            <person name="Wakimoto H."/>
            <person name="Yang C.C."/>
            <person name="Iwamoto M."/>
            <person name="Abe T."/>
            <person name="Yamada Y."/>
            <person name="Muto A."/>
            <person name="Inokuchi H."/>
            <person name="Ikemura T."/>
            <person name="Matsumoto T."/>
            <person name="Sasaki T."/>
            <person name="Itoh T."/>
        </authorList>
    </citation>
    <scope>NUCLEOTIDE SEQUENCE [LARGE SCALE GENOMIC DNA]</scope>
    <source>
        <strain evidence="3">cv. Nipponbare</strain>
    </source>
</reference>
<feature type="non-terminal residue" evidence="2">
    <location>
        <position position="167"/>
    </location>
</feature>
<name>A0A0P0VF31_ORYSJ</name>
<feature type="compositionally biased region" description="Basic residues" evidence="1">
    <location>
        <begin position="140"/>
        <end position="151"/>
    </location>
</feature>
<protein>
    <submittedName>
        <fullName evidence="2">Os02g0158550 protein</fullName>
    </submittedName>
</protein>
<dbReference type="Gramene" id="Os02t0158550-00">
    <property type="protein sequence ID" value="Os02t0158550-00"/>
    <property type="gene ID" value="Os02g0158550"/>
</dbReference>
<evidence type="ECO:0000256" key="1">
    <source>
        <dbReference type="SAM" id="MobiDB-lite"/>
    </source>
</evidence>
<gene>
    <name evidence="2" type="ordered locus">Os02g0158550</name>
    <name evidence="2" type="ORF">OSNPB_020158550</name>
</gene>
<proteinExistence type="predicted"/>
<dbReference type="FunCoup" id="A0A0P0VF31">
    <property type="interactions" value="76"/>
</dbReference>
<feature type="region of interest" description="Disordered" evidence="1">
    <location>
        <begin position="105"/>
        <end position="151"/>
    </location>
</feature>
<reference evidence="3" key="1">
    <citation type="journal article" date="2005" name="Nature">
        <title>The map-based sequence of the rice genome.</title>
        <authorList>
            <consortium name="International rice genome sequencing project (IRGSP)"/>
            <person name="Matsumoto T."/>
            <person name="Wu J."/>
            <person name="Kanamori H."/>
            <person name="Katayose Y."/>
            <person name="Fujisawa M."/>
            <person name="Namiki N."/>
            <person name="Mizuno H."/>
            <person name="Yamamoto K."/>
            <person name="Antonio B.A."/>
            <person name="Baba T."/>
            <person name="Sakata K."/>
            <person name="Nagamura Y."/>
            <person name="Aoki H."/>
            <person name="Arikawa K."/>
            <person name="Arita K."/>
            <person name="Bito T."/>
            <person name="Chiden Y."/>
            <person name="Fujitsuka N."/>
            <person name="Fukunaka R."/>
            <person name="Hamada M."/>
            <person name="Harada C."/>
            <person name="Hayashi A."/>
            <person name="Hijishita S."/>
            <person name="Honda M."/>
            <person name="Hosokawa S."/>
            <person name="Ichikawa Y."/>
            <person name="Idonuma A."/>
            <person name="Iijima M."/>
            <person name="Ikeda M."/>
            <person name="Ikeno M."/>
            <person name="Ito K."/>
            <person name="Ito S."/>
            <person name="Ito T."/>
            <person name="Ito Y."/>
            <person name="Ito Y."/>
            <person name="Iwabuchi A."/>
            <person name="Kamiya K."/>
            <person name="Karasawa W."/>
            <person name="Kurita K."/>
            <person name="Katagiri S."/>
            <person name="Kikuta A."/>
            <person name="Kobayashi H."/>
            <person name="Kobayashi N."/>
            <person name="Machita K."/>
            <person name="Maehara T."/>
            <person name="Masukawa M."/>
            <person name="Mizubayashi T."/>
            <person name="Mukai Y."/>
            <person name="Nagasaki H."/>
            <person name="Nagata Y."/>
            <person name="Naito S."/>
            <person name="Nakashima M."/>
            <person name="Nakama Y."/>
            <person name="Nakamichi Y."/>
            <person name="Nakamura M."/>
            <person name="Meguro A."/>
            <person name="Negishi M."/>
            <person name="Ohta I."/>
            <person name="Ohta T."/>
            <person name="Okamoto M."/>
            <person name="Ono N."/>
            <person name="Saji S."/>
            <person name="Sakaguchi M."/>
            <person name="Sakai K."/>
            <person name="Shibata M."/>
            <person name="Shimokawa T."/>
            <person name="Song J."/>
            <person name="Takazaki Y."/>
            <person name="Terasawa K."/>
            <person name="Tsugane M."/>
            <person name="Tsuji K."/>
            <person name="Ueda S."/>
            <person name="Waki K."/>
            <person name="Yamagata H."/>
            <person name="Yamamoto M."/>
            <person name="Yamamoto S."/>
            <person name="Yamane H."/>
            <person name="Yoshiki S."/>
            <person name="Yoshihara R."/>
            <person name="Yukawa K."/>
            <person name="Zhong H."/>
            <person name="Yano M."/>
            <person name="Yuan Q."/>
            <person name="Ouyang S."/>
            <person name="Liu J."/>
            <person name="Jones K.M."/>
            <person name="Gansberger K."/>
            <person name="Moffat K."/>
            <person name="Hill J."/>
            <person name="Bera J."/>
            <person name="Fadrosh D."/>
            <person name="Jin S."/>
            <person name="Johri S."/>
            <person name="Kim M."/>
            <person name="Overton L."/>
            <person name="Reardon M."/>
            <person name="Tsitrin T."/>
            <person name="Vuong H."/>
            <person name="Weaver B."/>
            <person name="Ciecko A."/>
            <person name="Tallon L."/>
            <person name="Jackson J."/>
            <person name="Pai G."/>
            <person name="Aken S.V."/>
            <person name="Utterback T."/>
            <person name="Reidmuller S."/>
            <person name="Feldblyum T."/>
            <person name="Hsiao J."/>
            <person name="Zismann V."/>
            <person name="Iobst S."/>
            <person name="de Vazeille A.R."/>
            <person name="Buell C.R."/>
            <person name="Ying K."/>
            <person name="Li Y."/>
            <person name="Lu T."/>
            <person name="Huang Y."/>
            <person name="Zhao Q."/>
            <person name="Feng Q."/>
            <person name="Zhang L."/>
            <person name="Zhu J."/>
            <person name="Weng Q."/>
            <person name="Mu J."/>
            <person name="Lu Y."/>
            <person name="Fan D."/>
            <person name="Liu Y."/>
            <person name="Guan J."/>
            <person name="Zhang Y."/>
            <person name="Yu S."/>
            <person name="Liu X."/>
            <person name="Zhang Y."/>
            <person name="Hong G."/>
            <person name="Han B."/>
            <person name="Choisne N."/>
            <person name="Demange N."/>
            <person name="Orjeda G."/>
            <person name="Samain S."/>
            <person name="Cattolico L."/>
            <person name="Pelletier E."/>
            <person name="Couloux A."/>
            <person name="Segurens B."/>
            <person name="Wincker P."/>
            <person name="D'Hont A."/>
            <person name="Scarpelli C."/>
            <person name="Weissenbach J."/>
            <person name="Salanoubat M."/>
            <person name="Quetier F."/>
            <person name="Yu Y."/>
            <person name="Kim H.R."/>
            <person name="Rambo T."/>
            <person name="Currie J."/>
            <person name="Collura K."/>
            <person name="Luo M."/>
            <person name="Yang T."/>
            <person name="Ammiraju J.S.S."/>
            <person name="Engler F."/>
            <person name="Soderlund C."/>
            <person name="Wing R.A."/>
            <person name="Palmer L.E."/>
            <person name="de la Bastide M."/>
            <person name="Spiegel L."/>
            <person name="Nascimento L."/>
            <person name="Zutavern T."/>
            <person name="O'Shaughnessy A."/>
            <person name="Dike S."/>
            <person name="Dedhia N."/>
            <person name="Preston R."/>
            <person name="Balija V."/>
            <person name="McCombie W.R."/>
            <person name="Chow T."/>
            <person name="Chen H."/>
            <person name="Chung M."/>
            <person name="Chen C."/>
            <person name="Shaw J."/>
            <person name="Wu H."/>
            <person name="Hsiao K."/>
            <person name="Chao Y."/>
            <person name="Chu M."/>
            <person name="Cheng C."/>
            <person name="Hour A."/>
            <person name="Lee P."/>
            <person name="Lin S."/>
            <person name="Lin Y."/>
            <person name="Liou J."/>
            <person name="Liu S."/>
            <person name="Hsing Y."/>
            <person name="Raghuvanshi S."/>
            <person name="Mohanty A."/>
            <person name="Bharti A.K."/>
            <person name="Gaur A."/>
            <person name="Gupta V."/>
            <person name="Kumar D."/>
            <person name="Ravi V."/>
            <person name="Vij S."/>
            <person name="Kapur A."/>
            <person name="Khurana P."/>
            <person name="Khurana P."/>
            <person name="Khurana J.P."/>
            <person name="Tyagi A.K."/>
            <person name="Gaikwad K."/>
            <person name="Singh A."/>
            <person name="Dalal V."/>
            <person name="Srivastava S."/>
            <person name="Dixit A."/>
            <person name="Pal A.K."/>
            <person name="Ghazi I.A."/>
            <person name="Yadav M."/>
            <person name="Pandit A."/>
            <person name="Bhargava A."/>
            <person name="Sureshbabu K."/>
            <person name="Batra K."/>
            <person name="Sharma T.R."/>
            <person name="Mohapatra T."/>
            <person name="Singh N.K."/>
            <person name="Messing J."/>
            <person name="Nelson A.B."/>
            <person name="Fuks G."/>
            <person name="Kavchok S."/>
            <person name="Keizer G."/>
            <person name="Linton E."/>
            <person name="Llaca V."/>
            <person name="Song R."/>
            <person name="Tanyolac B."/>
            <person name="Young S."/>
            <person name="Ho-Il K."/>
            <person name="Hahn J.H."/>
            <person name="Sangsakoo G."/>
            <person name="Vanavichit A."/>
            <person name="de Mattos Luiz.A.T."/>
            <person name="Zimmer P.D."/>
            <person name="Malone G."/>
            <person name="Dellagostin O."/>
            <person name="de Oliveira A.C."/>
            <person name="Bevan M."/>
            <person name="Bancroft I."/>
            <person name="Minx P."/>
            <person name="Cordum H."/>
            <person name="Wilson R."/>
            <person name="Cheng Z."/>
            <person name="Jin W."/>
            <person name="Jiang J."/>
            <person name="Leong S.A."/>
            <person name="Iwama H."/>
            <person name="Gojobori T."/>
            <person name="Itoh T."/>
            <person name="Niimura Y."/>
            <person name="Fujii Y."/>
            <person name="Habara T."/>
            <person name="Sakai H."/>
            <person name="Sato Y."/>
            <person name="Wilson G."/>
            <person name="Kumar K."/>
            <person name="McCouch S."/>
            <person name="Juretic N."/>
            <person name="Hoen D."/>
            <person name="Wright S."/>
            <person name="Bruskiewich R."/>
            <person name="Bureau T."/>
            <person name="Miyao A."/>
            <person name="Hirochika H."/>
            <person name="Nishikawa T."/>
            <person name="Kadowaki K."/>
            <person name="Sugiura M."/>
            <person name="Burr B."/>
            <person name="Sasaki T."/>
        </authorList>
    </citation>
    <scope>NUCLEOTIDE SEQUENCE [LARGE SCALE GENOMIC DNA]</scope>
    <source>
        <strain evidence="3">cv. Nipponbare</strain>
    </source>
</reference>
<dbReference type="InParanoid" id="A0A0P0VF31"/>
<dbReference type="PaxDb" id="39947-A0A0P0VF31"/>
<dbReference type="Proteomes" id="UP000059680">
    <property type="component" value="Chromosome 2"/>
</dbReference>
<evidence type="ECO:0000313" key="2">
    <source>
        <dbReference type="EMBL" id="BAS77080.1"/>
    </source>
</evidence>
<feature type="compositionally biased region" description="Basic and acidic residues" evidence="1">
    <location>
        <begin position="116"/>
        <end position="139"/>
    </location>
</feature>
<dbReference type="AlphaFoldDB" id="A0A0P0VF31"/>
<keyword evidence="3" id="KW-1185">Reference proteome</keyword>
<evidence type="ECO:0000313" key="3">
    <source>
        <dbReference type="Proteomes" id="UP000059680"/>
    </source>
</evidence>
<organism evidence="2 3">
    <name type="scientific">Oryza sativa subsp. japonica</name>
    <name type="common">Rice</name>
    <dbReference type="NCBI Taxonomy" id="39947"/>
    <lineage>
        <taxon>Eukaryota</taxon>
        <taxon>Viridiplantae</taxon>
        <taxon>Streptophyta</taxon>
        <taxon>Embryophyta</taxon>
        <taxon>Tracheophyta</taxon>
        <taxon>Spermatophyta</taxon>
        <taxon>Magnoliopsida</taxon>
        <taxon>Liliopsida</taxon>
        <taxon>Poales</taxon>
        <taxon>Poaceae</taxon>
        <taxon>BOP clade</taxon>
        <taxon>Oryzoideae</taxon>
        <taxon>Oryzeae</taxon>
        <taxon>Oryzinae</taxon>
        <taxon>Oryza</taxon>
        <taxon>Oryza sativa</taxon>
    </lineage>
</organism>
<dbReference type="EMBL" id="AP014958">
    <property type="protein sequence ID" value="BAS77080.1"/>
    <property type="molecule type" value="Genomic_DNA"/>
</dbReference>